<dbReference type="EMBL" id="ASGP02000006">
    <property type="protein sequence ID" value="KAH9501385.1"/>
    <property type="molecule type" value="Genomic_DNA"/>
</dbReference>
<evidence type="ECO:0000259" key="3">
    <source>
        <dbReference type="PROSITE" id="PS51271"/>
    </source>
</evidence>
<dbReference type="Proteomes" id="UP000790347">
    <property type="component" value="Unassembled WGS sequence"/>
</dbReference>
<comment type="similarity">
    <text evidence="1">Belongs to the WAPL family.</text>
</comment>
<feature type="region of interest" description="Disordered" evidence="2">
    <location>
        <begin position="202"/>
        <end position="223"/>
    </location>
</feature>
<feature type="compositionally biased region" description="Low complexity" evidence="2">
    <location>
        <begin position="442"/>
        <end position="458"/>
    </location>
</feature>
<feature type="compositionally biased region" description="Low complexity" evidence="2">
    <location>
        <begin position="126"/>
        <end position="178"/>
    </location>
</feature>
<dbReference type="AlphaFoldDB" id="A0A922HPM4"/>
<dbReference type="PANTHER" id="PTHR22100:SF13">
    <property type="entry name" value="WINGS APART-LIKE PROTEIN HOMOLOG"/>
    <property type="match status" value="1"/>
</dbReference>
<feature type="compositionally biased region" description="Low complexity" evidence="2">
    <location>
        <begin position="345"/>
        <end position="358"/>
    </location>
</feature>
<feature type="region of interest" description="Disordered" evidence="2">
    <location>
        <begin position="1"/>
        <end position="31"/>
    </location>
</feature>
<reference evidence="4" key="1">
    <citation type="submission" date="2013-05" db="EMBL/GenBank/DDBJ databases">
        <authorList>
            <person name="Yim A.K.Y."/>
            <person name="Chan T.F."/>
            <person name="Ji K.M."/>
            <person name="Liu X.Y."/>
            <person name="Zhou J.W."/>
            <person name="Li R.Q."/>
            <person name="Yang K.Y."/>
            <person name="Li J."/>
            <person name="Li M."/>
            <person name="Law P.T.W."/>
            <person name="Wu Y.L."/>
            <person name="Cai Z.L."/>
            <person name="Qin H."/>
            <person name="Bao Y."/>
            <person name="Leung R.K.K."/>
            <person name="Ng P.K.S."/>
            <person name="Zou J."/>
            <person name="Zhong X.J."/>
            <person name="Ran P.X."/>
            <person name="Zhong N.S."/>
            <person name="Liu Z.G."/>
            <person name="Tsui S.K.W."/>
        </authorList>
    </citation>
    <scope>NUCLEOTIDE SEQUENCE</scope>
    <source>
        <strain evidence="4">Derf</strain>
        <tissue evidence="4">Whole organism</tissue>
    </source>
</reference>
<dbReference type="InterPro" id="IPR011989">
    <property type="entry name" value="ARM-like"/>
</dbReference>
<evidence type="ECO:0000313" key="5">
    <source>
        <dbReference type="Proteomes" id="UP000790347"/>
    </source>
</evidence>
<feature type="region of interest" description="Disordered" evidence="2">
    <location>
        <begin position="1030"/>
        <end position="1068"/>
    </location>
</feature>
<dbReference type="PANTHER" id="PTHR22100">
    <property type="entry name" value="WINGS APART-LIKE PROTEIN HOMOLOG"/>
    <property type="match status" value="1"/>
</dbReference>
<dbReference type="InterPro" id="IPR012502">
    <property type="entry name" value="WAPL_dom"/>
</dbReference>
<protein>
    <recommendedName>
        <fullName evidence="3">WAPL domain-containing protein</fullName>
    </recommendedName>
</protein>
<feature type="domain" description="WAPL" evidence="3">
    <location>
        <begin position="537"/>
        <end position="997"/>
    </location>
</feature>
<gene>
    <name evidence="4" type="ORF">DERF_012233</name>
</gene>
<organism evidence="4 5">
    <name type="scientific">Dermatophagoides farinae</name>
    <name type="common">American house dust mite</name>
    <dbReference type="NCBI Taxonomy" id="6954"/>
    <lineage>
        <taxon>Eukaryota</taxon>
        <taxon>Metazoa</taxon>
        <taxon>Ecdysozoa</taxon>
        <taxon>Arthropoda</taxon>
        <taxon>Chelicerata</taxon>
        <taxon>Arachnida</taxon>
        <taxon>Acari</taxon>
        <taxon>Acariformes</taxon>
        <taxon>Sarcoptiformes</taxon>
        <taxon>Astigmata</taxon>
        <taxon>Psoroptidia</taxon>
        <taxon>Analgoidea</taxon>
        <taxon>Pyroglyphidae</taxon>
        <taxon>Dermatophagoidinae</taxon>
        <taxon>Dermatophagoides</taxon>
    </lineage>
</organism>
<keyword evidence="5" id="KW-1185">Reference proteome</keyword>
<feature type="compositionally biased region" description="Low complexity" evidence="2">
    <location>
        <begin position="10"/>
        <end position="31"/>
    </location>
</feature>
<feature type="compositionally biased region" description="Low complexity" evidence="2">
    <location>
        <begin position="414"/>
        <end position="427"/>
    </location>
</feature>
<feature type="region of interest" description="Disordered" evidence="2">
    <location>
        <begin position="126"/>
        <end position="190"/>
    </location>
</feature>
<feature type="compositionally biased region" description="Polar residues" evidence="2">
    <location>
        <begin position="92"/>
        <end position="110"/>
    </location>
</feature>
<feature type="compositionally biased region" description="Acidic residues" evidence="2">
    <location>
        <begin position="1032"/>
        <end position="1061"/>
    </location>
</feature>
<feature type="compositionally biased region" description="Polar residues" evidence="2">
    <location>
        <begin position="303"/>
        <end position="314"/>
    </location>
</feature>
<evidence type="ECO:0000256" key="2">
    <source>
        <dbReference type="SAM" id="MobiDB-lite"/>
    </source>
</evidence>
<feature type="region of interest" description="Disordered" evidence="2">
    <location>
        <begin position="337"/>
        <end position="479"/>
    </location>
</feature>
<evidence type="ECO:0000256" key="1">
    <source>
        <dbReference type="ARBA" id="ARBA00006854"/>
    </source>
</evidence>
<dbReference type="Gene3D" id="1.25.10.10">
    <property type="entry name" value="Leucine-rich Repeat Variant"/>
    <property type="match status" value="1"/>
</dbReference>
<proteinExistence type="inferred from homology"/>
<feature type="compositionally biased region" description="Polar residues" evidence="2">
    <location>
        <begin position="179"/>
        <end position="190"/>
    </location>
</feature>
<dbReference type="InterPro" id="IPR039874">
    <property type="entry name" value="WAPL"/>
</dbReference>
<accession>A0A922HPM4</accession>
<dbReference type="Pfam" id="PF07814">
    <property type="entry name" value="WAPL"/>
    <property type="match status" value="1"/>
</dbReference>
<name>A0A922HPM4_DERFA</name>
<dbReference type="InterPro" id="IPR022771">
    <property type="entry name" value="WAPL_C"/>
</dbReference>
<sequence length="1068" mass="120153">MKSRSKTHHSSSSTAAAAAASSITKSSSFGSSSTTAAAVSVTKFGQATFTSVRHRQQDHNENGNFVPLKKTKYEHHDPVDDLIMMKMDRKSATSIRDGTNTNVGDGSNENKVAETKPKVYKFFKSRSSATTAAANTSSSQSSMTTGQQSNNSSSNSSRLSSSSSSTTTTTSSTNRSPSIVLNNFSNQKQQRITTYSGRIKATTTHNNNKNKNSNNNNSIQTKSINITDNSKSCEIKICGDKTIKKVISPNKVTEFHIRINNSNVRNATVKPLQTTHTVQTLLSSEASRGIRSSRRLKGIEPEQVNNSQRSSSSIHFVYEKKSPNLTTTIEEIIEDDDDDDDENQLQESVVEQQQQPEEQLNKLDESPQVTDESILKDQSETIINGEKNDQNSGDAKIVPSSPTPINDDIQTETNSQNSQDSQKSNDQIPETIETINIDLTDSQQQNDQSQPSSSSSSSITTMTVETKPDDEHQHQIAPAPVVVARPPKKKIFSNREHRNKIQFDAKKFFSSELKDEFDDEINKTAATTEQEKKPTDNDDNDDSYIKLKRIKKAHQCHELGETEQFDEDIKYYLSGIVSTNPNSMRCLSILGLTQQTMRPEFRMHLRAHDDMPRIIKALMDAPQDSNLALCTACLMFVYNQDRLTMDIDPNALSLMLELLETRSDECNQVEEKHRCKVRSLVEEMKNKGHAQYLKLAEITAGKLAMETLLGLTSKRAGDWFKVELRRMKGIDFIVNTVIRCAERHTEEGQIVKIDRCMHVLENVTFNNIENQLYIANYDESKFISTCIDLLIQFKQRIIESNESKVYLSAFFSILRVLTNLTSESVDGCKIVGKFDGIIQLLLESLFELPSFIMSDQRFDLMVIIICLCINLAAFCEHIRDIIMTSETRNYLGKLCDLLFKKIEEAAQVEQQTDHLLESHETVQMTEAMQDNLLMQMISKSGTHMEYSLLSACVCLLLGCCIQENNQHRKLLYDILPDHSFKPLIEQLKKLRDFAHLTDIMTQKGKERVQKVLQLFESCNTTMNQSSLIDTSIIDDDDVDDDDDPIASVPEIDDEGDDDNNDNDMNGTD</sequence>
<dbReference type="PROSITE" id="PS51271">
    <property type="entry name" value="WAPL"/>
    <property type="match status" value="1"/>
</dbReference>
<reference evidence="4" key="2">
    <citation type="journal article" date="2022" name="Res Sq">
        <title>Comparative Genomics Reveals Insights into the Divergent Evolution of Astigmatic Mites and Household Pest Adaptations.</title>
        <authorList>
            <person name="Xiong Q."/>
            <person name="Wan A.T.-Y."/>
            <person name="Liu X.-Y."/>
            <person name="Fung C.S.-H."/>
            <person name="Xiao X."/>
            <person name="Malainual N."/>
            <person name="Hou J."/>
            <person name="Wang L."/>
            <person name="Wang M."/>
            <person name="Yang K."/>
            <person name="Cui Y."/>
            <person name="Leung E."/>
            <person name="Nong W."/>
            <person name="Shin S.-K."/>
            <person name="Au S."/>
            <person name="Jeong K.Y."/>
            <person name="Chew F.T."/>
            <person name="Hui J."/>
            <person name="Leung T.F."/>
            <person name="Tungtrongchitr A."/>
            <person name="Zhong N."/>
            <person name="Liu Z."/>
            <person name="Tsui S."/>
        </authorList>
    </citation>
    <scope>NUCLEOTIDE SEQUENCE</scope>
    <source>
        <strain evidence="4">Derf</strain>
        <tissue evidence="4">Whole organism</tissue>
    </source>
</reference>
<feature type="region of interest" description="Disordered" evidence="2">
    <location>
        <begin position="283"/>
        <end position="318"/>
    </location>
</feature>
<feature type="region of interest" description="Disordered" evidence="2">
    <location>
        <begin position="92"/>
        <end position="112"/>
    </location>
</feature>
<comment type="caution">
    <text evidence="4">The sequence shown here is derived from an EMBL/GenBank/DDBJ whole genome shotgun (WGS) entry which is preliminary data.</text>
</comment>
<evidence type="ECO:0000313" key="4">
    <source>
        <dbReference type="EMBL" id="KAH9501385.1"/>
    </source>
</evidence>